<feature type="transmembrane region" description="Helical" evidence="1">
    <location>
        <begin position="84"/>
        <end position="104"/>
    </location>
</feature>
<protein>
    <submittedName>
        <fullName evidence="2">Putative membrane protein</fullName>
    </submittedName>
</protein>
<gene>
    <name evidence="2" type="ORF">ELAC_1915</name>
</gene>
<evidence type="ECO:0000313" key="2">
    <source>
        <dbReference type="EMBL" id="CRX39240.1"/>
    </source>
</evidence>
<evidence type="ECO:0000313" key="3">
    <source>
        <dbReference type="Proteomes" id="UP000220251"/>
    </source>
</evidence>
<name>A0A0H5E7D3_9BACT</name>
<dbReference type="Proteomes" id="UP000220251">
    <property type="component" value="Unassembled WGS sequence"/>
</dbReference>
<evidence type="ECO:0000256" key="1">
    <source>
        <dbReference type="SAM" id="Phobius"/>
    </source>
</evidence>
<keyword evidence="1" id="KW-1133">Transmembrane helix</keyword>
<proteinExistence type="predicted"/>
<sequence>MMKKLIAKTYHFLGGALFAVFLLFATAVFVAYGTIVESKTGSHQLAMESVYSSLPFRLLLGGFFLNILISALRRYPFRSRHIPFLVTHLGLLVIISGLIVKSFFGLQGMISVRAGSQTGVAIIPEEIELIAEFKEGESVSRYRIPFHKDYLGRWTADNSNSPFTVRIVGSREHSSLHMDSFFKGGFLHLRGLRPMPVTIFEEGVPLSPSGKIKMHQGEGGVIEVIAVKAEEPEAVIREALLDAHLTLNVFGRPTPIFSGSLREAIGQGIDERGIKATLELSEDTTTLNIDYDCGKGEESLSLDLPTLQVTRSEKMPLECFGKLRRPHLTMEPKLLFIKDMRGAIQIVSLDSDGKLTQTAMGPDCEGARFLSYDDGFMGYSVELPLTCSLIDNKSFSPERAALFFAAERLSAMPDHLLPLLVFSTKREEASELLALFQKTFTEEGFYFYRAAAPLPEKVRRALERSSFFDQRKELTRALALTTLLTENALEKANDAKSLKEAFSRSEIPLPHLIDEEDNTLFLGKLSELALVLDKEMKESLPAPVQFPLDTATKAKFLSLLLRLYGLTYHEIVPEGSFNVQDFINREALYSQIAFHFPFFTDLPREEAMQAFNIAAASESASPVMRGLLSEAERTPFFSKELLRVLDIEEADRIRNVLQSAPPYLESTVTFRFEEKPAGQVKGEERAPLFLLDITWKGTSERLLLSASRGGNLLLPFFEGRLKLGIAPKEQDIPYLVRVQDAREIAYPGSSQAEAYESVLYLQDKKTGRVERKEIGLNRVFETDEGYRFFLSSITPSDESDVPEVRLALNYDPSKRLLVFAGSILVALGIVLLYLFTIRKKAKI</sequence>
<feature type="transmembrane region" description="Helical" evidence="1">
    <location>
        <begin position="54"/>
        <end position="72"/>
    </location>
</feature>
<keyword evidence="1" id="KW-0472">Membrane</keyword>
<keyword evidence="1" id="KW-0812">Transmembrane</keyword>
<dbReference type="RefSeq" id="WP_098039106.1">
    <property type="nucleotide sequence ID" value="NZ_CWGJ01000026.1"/>
</dbReference>
<keyword evidence="3" id="KW-1185">Reference proteome</keyword>
<feature type="transmembrane region" description="Helical" evidence="1">
    <location>
        <begin position="816"/>
        <end position="835"/>
    </location>
</feature>
<reference evidence="3" key="1">
    <citation type="submission" date="2015-06" db="EMBL/GenBank/DDBJ databases">
        <authorList>
            <person name="Bertelli C."/>
        </authorList>
    </citation>
    <scope>NUCLEOTIDE SEQUENCE [LARGE SCALE GENOMIC DNA]</scope>
    <source>
        <strain evidence="3">CRIB-30</strain>
    </source>
</reference>
<organism evidence="2 3">
    <name type="scientific">Estrella lausannensis</name>
    <dbReference type="NCBI Taxonomy" id="483423"/>
    <lineage>
        <taxon>Bacteria</taxon>
        <taxon>Pseudomonadati</taxon>
        <taxon>Chlamydiota</taxon>
        <taxon>Chlamydiia</taxon>
        <taxon>Parachlamydiales</taxon>
        <taxon>Candidatus Criblamydiaceae</taxon>
        <taxon>Estrella</taxon>
    </lineage>
</organism>
<dbReference type="AlphaFoldDB" id="A0A0H5E7D3"/>
<feature type="transmembrane region" description="Helical" evidence="1">
    <location>
        <begin position="12"/>
        <end position="34"/>
    </location>
</feature>
<dbReference type="EMBL" id="CWGJ01000026">
    <property type="protein sequence ID" value="CRX39240.1"/>
    <property type="molecule type" value="Genomic_DNA"/>
</dbReference>
<accession>A0A0H5E7D3</accession>
<dbReference type="OrthoDB" id="20781at2"/>